<feature type="region of interest" description="Disordered" evidence="1">
    <location>
        <begin position="29"/>
        <end position="74"/>
    </location>
</feature>
<sequence>MKENTSRRAGMSALAAVMTMGTLLAACSGGAGTQGSSGAPGTGDKSSPAAPKERPKITVTQYDRGQIPQGEGDFTKNRWTEWINKNSPVEVEFVVVPRTGEVAKFNTLFASNTAPDLIITYNGDYRNNLYVSKQVIPLDDLIEKNSTNYKKLVGQYSALKKTGVKDDGKNYEIGRVTGLRQHITLLIRNDWLKKLNLDMPKTPEDLLKVSKAFAESDPDGNQKKDTFGFNLSQSGDGIINAIFGSSTWQIDKDGKLYHDFDRAKAALEFKKQLYDSGSVDKDFLADKGGEKAKQDWVNGKLGMYASGKGTSDLPLYQTLKKNNPNAEVVPLQLPAGPFGHFGPEVDVPAGTVAMINANAKNPAAVMQYVDWLISEPTLRTLKYGFEGEHWKKGKNGCPEPIDREKNKKELDWNYDYWTPLGSTIFLGACNEPTSSLDLDDPLQKELANIYEMGKKAYIDKSRPVYSDIGFLPPLPKELTLVSSNGFKYLELLQKAIVSGSSYTAEQAIKESKDVWEKSGGAQVDQYYTKYFQDNKDKAYISKVDSYAGY</sequence>
<comment type="caution">
    <text evidence="3">The sequence shown here is derived from an EMBL/GenBank/DDBJ whole genome shotgun (WGS) entry which is preliminary data.</text>
</comment>
<dbReference type="Gene3D" id="3.40.190.10">
    <property type="entry name" value="Periplasmic binding protein-like II"/>
    <property type="match status" value="2"/>
</dbReference>
<dbReference type="PROSITE" id="PS51257">
    <property type="entry name" value="PROKAR_LIPOPROTEIN"/>
    <property type="match status" value="1"/>
</dbReference>
<dbReference type="InterPro" id="IPR006059">
    <property type="entry name" value="SBP"/>
</dbReference>
<proteinExistence type="predicted"/>
<evidence type="ECO:0000256" key="2">
    <source>
        <dbReference type="SAM" id="SignalP"/>
    </source>
</evidence>
<keyword evidence="2" id="KW-0732">Signal</keyword>
<accession>A0ABV5VRR6</accession>
<dbReference type="EMBL" id="JBHMAG010000004">
    <property type="protein sequence ID" value="MFB9750845.1"/>
    <property type="molecule type" value="Genomic_DNA"/>
</dbReference>
<dbReference type="PANTHER" id="PTHR43649">
    <property type="entry name" value="ARABINOSE-BINDING PROTEIN-RELATED"/>
    <property type="match status" value="1"/>
</dbReference>
<feature type="signal peptide" evidence="2">
    <location>
        <begin position="1"/>
        <end position="25"/>
    </location>
</feature>
<gene>
    <name evidence="3" type="ORF">ACFFNY_04585</name>
</gene>
<reference evidence="3 4" key="1">
    <citation type="submission" date="2024-09" db="EMBL/GenBank/DDBJ databases">
        <authorList>
            <person name="Sun Q."/>
            <person name="Mori K."/>
        </authorList>
    </citation>
    <scope>NUCLEOTIDE SEQUENCE [LARGE SCALE GENOMIC DNA]</scope>
    <source>
        <strain evidence="3 4">JCM 12520</strain>
    </source>
</reference>
<evidence type="ECO:0000256" key="1">
    <source>
        <dbReference type="SAM" id="MobiDB-lite"/>
    </source>
</evidence>
<evidence type="ECO:0000313" key="3">
    <source>
        <dbReference type="EMBL" id="MFB9750845.1"/>
    </source>
</evidence>
<feature type="chain" id="PRO_5047066322" evidence="2">
    <location>
        <begin position="26"/>
        <end position="549"/>
    </location>
</feature>
<evidence type="ECO:0000313" key="4">
    <source>
        <dbReference type="Proteomes" id="UP001589619"/>
    </source>
</evidence>
<dbReference type="PANTHER" id="PTHR43649:SF12">
    <property type="entry name" value="DIACETYLCHITOBIOSE BINDING PROTEIN DASA"/>
    <property type="match status" value="1"/>
</dbReference>
<dbReference type="Pfam" id="PF01547">
    <property type="entry name" value="SBP_bac_1"/>
    <property type="match status" value="1"/>
</dbReference>
<dbReference type="Proteomes" id="UP001589619">
    <property type="component" value="Unassembled WGS sequence"/>
</dbReference>
<organism evidence="3 4">
    <name type="scientific">Paenibacillus hodogayensis</name>
    <dbReference type="NCBI Taxonomy" id="279208"/>
    <lineage>
        <taxon>Bacteria</taxon>
        <taxon>Bacillati</taxon>
        <taxon>Bacillota</taxon>
        <taxon>Bacilli</taxon>
        <taxon>Bacillales</taxon>
        <taxon>Paenibacillaceae</taxon>
        <taxon>Paenibacillus</taxon>
    </lineage>
</organism>
<feature type="compositionally biased region" description="Gly residues" evidence="1">
    <location>
        <begin position="29"/>
        <end position="41"/>
    </location>
</feature>
<dbReference type="InterPro" id="IPR050490">
    <property type="entry name" value="Bact_solute-bd_prot1"/>
</dbReference>
<dbReference type="RefSeq" id="WP_344905192.1">
    <property type="nucleotide sequence ID" value="NZ_BAAAYO010000002.1"/>
</dbReference>
<protein>
    <submittedName>
        <fullName evidence="3">Extracellular solute-binding protein</fullName>
    </submittedName>
</protein>
<keyword evidence="4" id="KW-1185">Reference proteome</keyword>
<name>A0ABV5VRR6_9BACL</name>
<dbReference type="SUPFAM" id="SSF53850">
    <property type="entry name" value="Periplasmic binding protein-like II"/>
    <property type="match status" value="1"/>
</dbReference>